<dbReference type="PROSITE" id="PS00108">
    <property type="entry name" value="PROTEIN_KINASE_ST"/>
    <property type="match status" value="1"/>
</dbReference>
<evidence type="ECO:0000313" key="20">
    <source>
        <dbReference type="Proteomes" id="UP001206925"/>
    </source>
</evidence>
<evidence type="ECO:0000256" key="10">
    <source>
        <dbReference type="ARBA" id="ARBA00022840"/>
    </source>
</evidence>
<feature type="domain" description="Protein kinase" evidence="18">
    <location>
        <begin position="45"/>
        <end position="324"/>
    </location>
</feature>
<keyword evidence="9" id="KW-0418">Kinase</keyword>
<evidence type="ECO:0000256" key="17">
    <source>
        <dbReference type="SAM" id="MobiDB-lite"/>
    </source>
</evidence>
<keyword evidence="16" id="KW-0723">Serine/threonine-protein kinase</keyword>
<sequence>HSEPGSSGQNPRRFPLRDDDDDDLDRGTGPRRFLLRDLTLAAKNFSDANKLGEGGFGSIYRGYLSHEDIMVAIKINSVGSRQNEVKFIGFSREGKTEYRNEVKVISSLRHRNLVKLIGWCNDETQFFLVYEFMPNGSLDSHLFDKKSILTWDVRYRIIKGVASALLYLHEECEQCVVHRDIKPSNILLDLGFNAKLGDFGLARLMDHEQSHGSTYIAGTLGYLGPEYVMRGYLSKESDVYSFGMVALEIACGKKVGDKVDDSYFLEWVWGLHEKSELLSGVDQMLNNEFNAKEVECLMMVGLWCSLPRSLRPSIGQAIQVLKFEGALPDLPTMMPSYFSFGDGSDARSFSSTESNSSIDLIAVVPSHQDYDL</sequence>
<keyword evidence="20" id="KW-1185">Reference proteome</keyword>
<dbReference type="InterPro" id="IPR050528">
    <property type="entry name" value="L-type_Lectin-RKs"/>
</dbReference>
<dbReference type="PROSITE" id="PS50011">
    <property type="entry name" value="PROTEIN_KINASE_DOM"/>
    <property type="match status" value="1"/>
</dbReference>
<dbReference type="Gene3D" id="3.30.200.20">
    <property type="entry name" value="Phosphorylase Kinase, domain 1"/>
    <property type="match status" value="1"/>
</dbReference>
<keyword evidence="7" id="KW-0732">Signal</keyword>
<evidence type="ECO:0000256" key="4">
    <source>
        <dbReference type="ARBA" id="ARBA00022475"/>
    </source>
</evidence>
<accession>A0AAD5BL24</accession>
<evidence type="ECO:0000256" key="15">
    <source>
        <dbReference type="PROSITE-ProRule" id="PRU10141"/>
    </source>
</evidence>
<organism evidence="19 20">
    <name type="scientific">Ambrosia artemisiifolia</name>
    <name type="common">Common ragweed</name>
    <dbReference type="NCBI Taxonomy" id="4212"/>
    <lineage>
        <taxon>Eukaryota</taxon>
        <taxon>Viridiplantae</taxon>
        <taxon>Streptophyta</taxon>
        <taxon>Embryophyta</taxon>
        <taxon>Tracheophyta</taxon>
        <taxon>Spermatophyta</taxon>
        <taxon>Magnoliopsida</taxon>
        <taxon>eudicotyledons</taxon>
        <taxon>Gunneridae</taxon>
        <taxon>Pentapetalae</taxon>
        <taxon>asterids</taxon>
        <taxon>campanulids</taxon>
        <taxon>Asterales</taxon>
        <taxon>Asteraceae</taxon>
        <taxon>Asteroideae</taxon>
        <taxon>Heliantheae alliance</taxon>
        <taxon>Heliantheae</taxon>
        <taxon>Ambrosia</taxon>
    </lineage>
</organism>
<evidence type="ECO:0000256" key="6">
    <source>
        <dbReference type="ARBA" id="ARBA00022692"/>
    </source>
</evidence>
<dbReference type="InterPro" id="IPR017441">
    <property type="entry name" value="Protein_kinase_ATP_BS"/>
</dbReference>
<dbReference type="FunFam" id="1.10.510.10:FF:000240">
    <property type="entry name" value="Lectin-domain containing receptor kinase A4.3"/>
    <property type="match status" value="1"/>
</dbReference>
<dbReference type="InterPro" id="IPR011009">
    <property type="entry name" value="Kinase-like_dom_sf"/>
</dbReference>
<evidence type="ECO:0000256" key="5">
    <source>
        <dbReference type="ARBA" id="ARBA00022679"/>
    </source>
</evidence>
<dbReference type="GO" id="GO:0002229">
    <property type="term" value="P:defense response to oomycetes"/>
    <property type="evidence" value="ECO:0007669"/>
    <property type="project" value="UniProtKB-ARBA"/>
</dbReference>
<dbReference type="GO" id="GO:0005886">
    <property type="term" value="C:plasma membrane"/>
    <property type="evidence" value="ECO:0007669"/>
    <property type="project" value="UniProtKB-SubCell"/>
</dbReference>
<dbReference type="InterPro" id="IPR000719">
    <property type="entry name" value="Prot_kinase_dom"/>
</dbReference>
<dbReference type="Pfam" id="PF00069">
    <property type="entry name" value="Pkinase"/>
    <property type="match status" value="1"/>
</dbReference>
<evidence type="ECO:0000256" key="7">
    <source>
        <dbReference type="ARBA" id="ARBA00022729"/>
    </source>
</evidence>
<evidence type="ECO:0000313" key="19">
    <source>
        <dbReference type="EMBL" id="KAI7725327.1"/>
    </source>
</evidence>
<protein>
    <recommendedName>
        <fullName evidence="18">Protein kinase domain-containing protein</fullName>
    </recommendedName>
</protein>
<evidence type="ECO:0000256" key="2">
    <source>
        <dbReference type="ARBA" id="ARBA00008536"/>
    </source>
</evidence>
<keyword evidence="10 15" id="KW-0067">ATP-binding</keyword>
<dbReference type="AlphaFoldDB" id="A0AAD5BL24"/>
<comment type="similarity">
    <text evidence="16">Belongs to the protein kinase superfamily.</text>
</comment>
<dbReference type="GO" id="GO:0004674">
    <property type="term" value="F:protein serine/threonine kinase activity"/>
    <property type="evidence" value="ECO:0007669"/>
    <property type="project" value="UniProtKB-KW"/>
</dbReference>
<keyword evidence="5" id="KW-0808">Transferase</keyword>
<dbReference type="PROSITE" id="PS00107">
    <property type="entry name" value="PROTEIN_KINASE_ATP"/>
    <property type="match status" value="1"/>
</dbReference>
<evidence type="ECO:0000256" key="1">
    <source>
        <dbReference type="ARBA" id="ARBA00004251"/>
    </source>
</evidence>
<evidence type="ECO:0000256" key="13">
    <source>
        <dbReference type="ARBA" id="ARBA00023170"/>
    </source>
</evidence>
<evidence type="ECO:0000256" key="14">
    <source>
        <dbReference type="ARBA" id="ARBA00023180"/>
    </source>
</evidence>
<evidence type="ECO:0000256" key="8">
    <source>
        <dbReference type="ARBA" id="ARBA00022741"/>
    </source>
</evidence>
<evidence type="ECO:0000259" key="18">
    <source>
        <dbReference type="PROSITE" id="PS50011"/>
    </source>
</evidence>
<dbReference type="InterPro" id="IPR008271">
    <property type="entry name" value="Ser/Thr_kinase_AS"/>
</dbReference>
<keyword evidence="11" id="KW-1133">Transmembrane helix</keyword>
<reference evidence="19" key="1">
    <citation type="submission" date="2022-06" db="EMBL/GenBank/DDBJ databases">
        <title>Uncovering the hologenomic basis of an extraordinary plant invasion.</title>
        <authorList>
            <person name="Bieker V.C."/>
            <person name="Martin M.D."/>
            <person name="Gilbert T."/>
            <person name="Hodgins K."/>
            <person name="Battlay P."/>
            <person name="Petersen B."/>
            <person name="Wilson J."/>
        </authorList>
    </citation>
    <scope>NUCLEOTIDE SEQUENCE</scope>
    <source>
        <strain evidence="19">AA19_3_7</strain>
        <tissue evidence="19">Leaf</tissue>
    </source>
</reference>
<comment type="subcellular location">
    <subcellularLocation>
        <location evidence="1">Cell membrane</location>
        <topology evidence="1">Single-pass type I membrane protein</topology>
    </subcellularLocation>
</comment>
<keyword evidence="4" id="KW-1003">Cell membrane</keyword>
<comment type="similarity">
    <text evidence="3">In the C-terminal section; belongs to the protein kinase superfamily. Ser/Thr protein kinase family.</text>
</comment>
<keyword evidence="13" id="KW-0675">Receptor</keyword>
<dbReference type="GO" id="GO:0005524">
    <property type="term" value="F:ATP binding"/>
    <property type="evidence" value="ECO:0007669"/>
    <property type="project" value="UniProtKB-UniRule"/>
</dbReference>
<dbReference type="EMBL" id="JAMZMK010011975">
    <property type="protein sequence ID" value="KAI7725327.1"/>
    <property type="molecule type" value="Genomic_DNA"/>
</dbReference>
<feature type="compositionally biased region" description="Polar residues" evidence="17">
    <location>
        <begin position="1"/>
        <end position="10"/>
    </location>
</feature>
<keyword evidence="14" id="KW-0325">Glycoprotein</keyword>
<name>A0AAD5BL24_AMBAR</name>
<keyword evidence="6" id="KW-0812">Transmembrane</keyword>
<feature type="region of interest" description="Disordered" evidence="17">
    <location>
        <begin position="1"/>
        <end position="25"/>
    </location>
</feature>
<dbReference type="SMART" id="SM00220">
    <property type="entry name" value="S_TKc"/>
    <property type="match status" value="1"/>
</dbReference>
<keyword evidence="12" id="KW-0472">Membrane</keyword>
<feature type="non-terminal residue" evidence="19">
    <location>
        <position position="1"/>
    </location>
</feature>
<evidence type="ECO:0000256" key="11">
    <source>
        <dbReference type="ARBA" id="ARBA00022989"/>
    </source>
</evidence>
<evidence type="ECO:0000256" key="16">
    <source>
        <dbReference type="RuleBase" id="RU000304"/>
    </source>
</evidence>
<gene>
    <name evidence="19" type="ORF">M8C21_029675</name>
</gene>
<evidence type="ECO:0000256" key="3">
    <source>
        <dbReference type="ARBA" id="ARBA00010217"/>
    </source>
</evidence>
<feature type="binding site" evidence="15">
    <location>
        <position position="74"/>
    </location>
    <ligand>
        <name>ATP</name>
        <dbReference type="ChEBI" id="CHEBI:30616"/>
    </ligand>
</feature>
<evidence type="ECO:0000256" key="12">
    <source>
        <dbReference type="ARBA" id="ARBA00023136"/>
    </source>
</evidence>
<comment type="similarity">
    <text evidence="2">In the N-terminal section; belongs to the leguminous lectin family.</text>
</comment>
<proteinExistence type="inferred from homology"/>
<dbReference type="SUPFAM" id="SSF56112">
    <property type="entry name" value="Protein kinase-like (PK-like)"/>
    <property type="match status" value="1"/>
</dbReference>
<comment type="caution">
    <text evidence="19">The sequence shown here is derived from an EMBL/GenBank/DDBJ whole genome shotgun (WGS) entry which is preliminary data.</text>
</comment>
<keyword evidence="8 15" id="KW-0547">Nucleotide-binding</keyword>
<dbReference type="Proteomes" id="UP001206925">
    <property type="component" value="Unassembled WGS sequence"/>
</dbReference>
<dbReference type="PANTHER" id="PTHR27007">
    <property type="match status" value="1"/>
</dbReference>
<dbReference type="Gene3D" id="1.10.510.10">
    <property type="entry name" value="Transferase(Phosphotransferase) domain 1"/>
    <property type="match status" value="1"/>
</dbReference>
<evidence type="ECO:0000256" key="9">
    <source>
        <dbReference type="ARBA" id="ARBA00022777"/>
    </source>
</evidence>